<sequence>VPTPTPAQHQNAVTRMSGKRKRVPRALHAELSEYSSLIRTLHTHDTLDLAKHITLPAPQPTSRRRSPRTLTSSPPLSLDAGVVVGADNDRDDDSDYRDEEEEEEERRLRVHQKNRRTPSEGSVGPPRSDPVASDDGDFQEGSSKDALSSKADTWTRWPLLMSSVHIPEWSFEEEIAAIARRVLENGKSDAPPDGVGAEDDEEQVDEDTDEDGEIPSYIAHSASTFLSSILALLAHHSPSRGETLQNRLQPLRWQNVLDIVASCRDVDPEVIDNVKARMEVVYGPHDSPALARLETRAKYKARLRRTMEQAEHDLLAHDVDEPDPQTSLVSHDPT</sequence>
<dbReference type="EMBL" id="CAVNYO010000044">
    <property type="protein sequence ID" value="CAK5263721.1"/>
    <property type="molecule type" value="Genomic_DNA"/>
</dbReference>
<dbReference type="AlphaFoldDB" id="A0AAD2GU83"/>
<feature type="compositionally biased region" description="Acidic residues" evidence="1">
    <location>
        <begin position="196"/>
        <end position="210"/>
    </location>
</feature>
<feature type="compositionally biased region" description="Polar residues" evidence="1">
    <location>
        <begin position="324"/>
        <end position="334"/>
    </location>
</feature>
<keyword evidence="3" id="KW-1185">Reference proteome</keyword>
<feature type="compositionally biased region" description="Low complexity" evidence="1">
    <location>
        <begin position="68"/>
        <end position="78"/>
    </location>
</feature>
<organism evidence="2 3">
    <name type="scientific">Mycena citricolor</name>
    <dbReference type="NCBI Taxonomy" id="2018698"/>
    <lineage>
        <taxon>Eukaryota</taxon>
        <taxon>Fungi</taxon>
        <taxon>Dikarya</taxon>
        <taxon>Basidiomycota</taxon>
        <taxon>Agaricomycotina</taxon>
        <taxon>Agaricomycetes</taxon>
        <taxon>Agaricomycetidae</taxon>
        <taxon>Agaricales</taxon>
        <taxon>Marasmiineae</taxon>
        <taxon>Mycenaceae</taxon>
        <taxon>Mycena</taxon>
    </lineage>
</organism>
<gene>
    <name evidence="2" type="ORF">MYCIT1_LOCUS3308</name>
</gene>
<feature type="region of interest" description="Disordered" evidence="1">
    <location>
        <begin position="185"/>
        <end position="210"/>
    </location>
</feature>
<name>A0AAD2GU83_9AGAR</name>
<comment type="caution">
    <text evidence="2">The sequence shown here is derived from an EMBL/GenBank/DDBJ whole genome shotgun (WGS) entry which is preliminary data.</text>
</comment>
<accession>A0AAD2GU83</accession>
<feature type="region of interest" description="Disordered" evidence="1">
    <location>
        <begin position="1"/>
        <end position="23"/>
    </location>
</feature>
<feature type="compositionally biased region" description="Polar residues" evidence="1">
    <location>
        <begin position="1"/>
        <end position="14"/>
    </location>
</feature>
<evidence type="ECO:0000313" key="3">
    <source>
        <dbReference type="Proteomes" id="UP001295794"/>
    </source>
</evidence>
<dbReference type="Proteomes" id="UP001295794">
    <property type="component" value="Unassembled WGS sequence"/>
</dbReference>
<reference evidence="2" key="1">
    <citation type="submission" date="2023-11" db="EMBL/GenBank/DDBJ databases">
        <authorList>
            <person name="De Vega J J."/>
            <person name="De Vega J J."/>
        </authorList>
    </citation>
    <scope>NUCLEOTIDE SEQUENCE</scope>
</reference>
<feature type="region of interest" description="Disordered" evidence="1">
    <location>
        <begin position="314"/>
        <end position="334"/>
    </location>
</feature>
<feature type="region of interest" description="Disordered" evidence="1">
    <location>
        <begin position="52"/>
        <end position="149"/>
    </location>
</feature>
<proteinExistence type="predicted"/>
<protein>
    <submittedName>
        <fullName evidence="2">Uncharacterized protein</fullName>
    </submittedName>
</protein>
<evidence type="ECO:0000313" key="2">
    <source>
        <dbReference type="EMBL" id="CAK5263721.1"/>
    </source>
</evidence>
<evidence type="ECO:0000256" key="1">
    <source>
        <dbReference type="SAM" id="MobiDB-lite"/>
    </source>
</evidence>
<feature type="compositionally biased region" description="Acidic residues" evidence="1">
    <location>
        <begin position="89"/>
        <end position="104"/>
    </location>
</feature>
<feature type="non-terminal residue" evidence="2">
    <location>
        <position position="1"/>
    </location>
</feature>